<sequence>MALAAFGIERKGATILQNYYNFNKNRPSNHSKHIGLSLSHLLRHPWPLDLNLRPPSRPLLSTRVIRAIPRSRGR</sequence>
<evidence type="ECO:0000313" key="2">
    <source>
        <dbReference type="Proteomes" id="UP001432216"/>
    </source>
</evidence>
<gene>
    <name evidence="1" type="ORF">IAS62_005989</name>
</gene>
<dbReference type="RefSeq" id="XP_064723860.1">
    <property type="nucleotide sequence ID" value="XM_064867788.1"/>
</dbReference>
<evidence type="ECO:0000313" key="1">
    <source>
        <dbReference type="EMBL" id="WVO24621.1"/>
    </source>
</evidence>
<dbReference type="GeneID" id="89992758"/>
<organism evidence="1 2">
    <name type="scientific">Cryptococcus decagattii</name>
    <dbReference type="NCBI Taxonomy" id="1859122"/>
    <lineage>
        <taxon>Eukaryota</taxon>
        <taxon>Fungi</taxon>
        <taxon>Dikarya</taxon>
        <taxon>Basidiomycota</taxon>
        <taxon>Agaricomycotina</taxon>
        <taxon>Tremellomycetes</taxon>
        <taxon>Tremellales</taxon>
        <taxon>Cryptococcaceae</taxon>
        <taxon>Cryptococcus</taxon>
        <taxon>Cryptococcus gattii species complex</taxon>
    </lineage>
</organism>
<dbReference type="Proteomes" id="UP001432216">
    <property type="component" value="Chromosome 12"/>
</dbReference>
<name>A0ABZ2B4K1_9TREE</name>
<dbReference type="EMBL" id="CP143817">
    <property type="protein sequence ID" value="WVO24621.1"/>
    <property type="molecule type" value="Genomic_DNA"/>
</dbReference>
<accession>A0ABZ2B4K1</accession>
<protein>
    <submittedName>
        <fullName evidence="1">Uncharacterized protein</fullName>
    </submittedName>
</protein>
<proteinExistence type="predicted"/>
<reference evidence="1 2" key="1">
    <citation type="submission" date="2024-01" db="EMBL/GenBank/DDBJ databases">
        <title>Comparative genomics of Cryptococcus and Kwoniella reveals pathogenesis evolution and contrasting modes of karyotype evolution via chromosome fusion or intercentromeric recombination.</title>
        <authorList>
            <person name="Coelho M.A."/>
            <person name="David-Palma M."/>
            <person name="Shea T."/>
            <person name="Bowers K."/>
            <person name="McGinley-Smith S."/>
            <person name="Mohammad A.W."/>
            <person name="Gnirke A."/>
            <person name="Yurkov A.M."/>
            <person name="Nowrousian M."/>
            <person name="Sun S."/>
            <person name="Cuomo C.A."/>
            <person name="Heitman J."/>
        </authorList>
    </citation>
    <scope>NUCLEOTIDE SEQUENCE [LARGE SCALE GENOMIC DNA]</scope>
    <source>
        <strain evidence="1 2">7685027</strain>
    </source>
</reference>
<keyword evidence="2" id="KW-1185">Reference proteome</keyword>